<dbReference type="FunFam" id="3.20.20.100:FF:000005">
    <property type="entry name" value="NADP(H)-dependent aldo-keto reductase"/>
    <property type="match status" value="1"/>
</dbReference>
<dbReference type="KEGG" id="marq:MARGE09_P2625"/>
<dbReference type="EMBL" id="AP023086">
    <property type="protein sequence ID" value="BCD98424.1"/>
    <property type="molecule type" value="Genomic_DNA"/>
</dbReference>
<dbReference type="AlphaFoldDB" id="A0AAN1WIW9"/>
<comment type="similarity">
    <text evidence="3">Belongs to the aldo/keto reductase family. Aldo/keto reductase 2 subfamily.</text>
</comment>
<evidence type="ECO:0000259" key="5">
    <source>
        <dbReference type="Pfam" id="PF00248"/>
    </source>
</evidence>
<gene>
    <name evidence="6" type="ORF">MARGE09_P2625</name>
</gene>
<dbReference type="PANTHER" id="PTHR43364:SF4">
    <property type="entry name" value="NAD(P)-LINKED OXIDOREDUCTASE SUPERFAMILY PROTEIN"/>
    <property type="match status" value="1"/>
</dbReference>
<proteinExistence type="inferred from homology"/>
<dbReference type="Pfam" id="PF00248">
    <property type="entry name" value="Aldo_ket_red"/>
    <property type="match status" value="1"/>
</dbReference>
<evidence type="ECO:0000313" key="6">
    <source>
        <dbReference type="EMBL" id="BCD98424.1"/>
    </source>
</evidence>
<sequence>MKYTTLGSSDLTISKIGLGSMTWGEQNTASDAAEQMAMSFDMGVNFFDVAEMYPVPPKPETFGQSERIMGDWLRKTEQRDKVTLATKVTGASSGNRGVNYIRGGASLCKPQIHEACNASLKRLQTEVIDLYQVHWPERATNFFGKLGYNQTLHNTTAEGAVTIAETLEALTELVQQGKIRYIGISNETPWGMLEYLKQHWQKGFERIVSIQNPYNLLNRTFEVGCAEISLRENIGLLAYSPLAFGKLTGKYLNQQKPDGARLTLFERFTRYEKIHCDEATAAYASLALDNNISPTQLALAFVNQQSFLDGNIIGATTLAQLKENISSIDITLNPETLNEIENIHQRYSNPAP</sequence>
<dbReference type="PRINTS" id="PR00069">
    <property type="entry name" value="ALDKETRDTASE"/>
</dbReference>
<organism evidence="6 7">
    <name type="scientific">Marinagarivorans cellulosilyticus</name>
    <dbReference type="NCBI Taxonomy" id="2721545"/>
    <lineage>
        <taxon>Bacteria</taxon>
        <taxon>Pseudomonadati</taxon>
        <taxon>Pseudomonadota</taxon>
        <taxon>Gammaproteobacteria</taxon>
        <taxon>Cellvibrionales</taxon>
        <taxon>Cellvibrionaceae</taxon>
        <taxon>Marinagarivorans</taxon>
    </lineage>
</organism>
<keyword evidence="2" id="KW-0560">Oxidoreductase</keyword>
<dbReference type="PANTHER" id="PTHR43364">
    <property type="entry name" value="NADH-SPECIFIC METHYLGLYOXAL REDUCTASE-RELATED"/>
    <property type="match status" value="1"/>
</dbReference>
<keyword evidence="7" id="KW-1185">Reference proteome</keyword>
<dbReference type="Gene3D" id="3.20.20.100">
    <property type="entry name" value="NADP-dependent oxidoreductase domain"/>
    <property type="match status" value="1"/>
</dbReference>
<name>A0AAN1WIW9_9GAMM</name>
<dbReference type="CDD" id="cd19094">
    <property type="entry name" value="AKR_Tas-like"/>
    <property type="match status" value="1"/>
</dbReference>
<dbReference type="SUPFAM" id="SSF51430">
    <property type="entry name" value="NAD(P)-linked oxidoreductase"/>
    <property type="match status" value="1"/>
</dbReference>
<dbReference type="RefSeq" id="WP_236982742.1">
    <property type="nucleotide sequence ID" value="NZ_AP023086.1"/>
</dbReference>
<dbReference type="InterPro" id="IPR050523">
    <property type="entry name" value="AKR_Detox_Biosynth"/>
</dbReference>
<evidence type="ECO:0000256" key="1">
    <source>
        <dbReference type="ARBA" id="ARBA00022857"/>
    </source>
</evidence>
<keyword evidence="1" id="KW-0521">NADP</keyword>
<dbReference type="InterPro" id="IPR036812">
    <property type="entry name" value="NAD(P)_OxRdtase_dom_sf"/>
</dbReference>
<dbReference type="InterPro" id="IPR020471">
    <property type="entry name" value="AKR"/>
</dbReference>
<evidence type="ECO:0000256" key="3">
    <source>
        <dbReference type="ARBA" id="ARBA00038157"/>
    </source>
</evidence>
<evidence type="ECO:0000256" key="2">
    <source>
        <dbReference type="ARBA" id="ARBA00023002"/>
    </source>
</evidence>
<dbReference type="Proteomes" id="UP001320119">
    <property type="component" value="Chromosome"/>
</dbReference>
<feature type="domain" description="NADP-dependent oxidoreductase" evidence="5">
    <location>
        <begin position="15"/>
        <end position="343"/>
    </location>
</feature>
<reference evidence="6 7" key="1">
    <citation type="journal article" date="2022" name="IScience">
        <title>An ultrasensitive nanofiber-based assay for enzymatic hydrolysis and deep-sea microbial degradation of cellulose.</title>
        <authorList>
            <person name="Tsudome M."/>
            <person name="Tachioka M."/>
            <person name="Miyazaki M."/>
            <person name="Uchimura K."/>
            <person name="Tsuda M."/>
            <person name="Takaki Y."/>
            <person name="Deguchi S."/>
        </authorList>
    </citation>
    <scope>NUCLEOTIDE SEQUENCE [LARGE SCALE GENOMIC DNA]</scope>
    <source>
        <strain evidence="6 7">GE09</strain>
    </source>
</reference>
<dbReference type="GO" id="GO:0016491">
    <property type="term" value="F:oxidoreductase activity"/>
    <property type="evidence" value="ECO:0007669"/>
    <property type="project" value="UniProtKB-KW"/>
</dbReference>
<dbReference type="InterPro" id="IPR023210">
    <property type="entry name" value="NADP_OxRdtase_dom"/>
</dbReference>
<accession>A0AAN1WIW9</accession>
<dbReference type="NCBIfam" id="NF007912">
    <property type="entry name" value="PRK10625.1"/>
    <property type="match status" value="1"/>
</dbReference>
<protein>
    <recommendedName>
        <fullName evidence="4">Protein tas</fullName>
    </recommendedName>
</protein>
<evidence type="ECO:0000313" key="7">
    <source>
        <dbReference type="Proteomes" id="UP001320119"/>
    </source>
</evidence>
<evidence type="ECO:0000256" key="4">
    <source>
        <dbReference type="ARBA" id="ARBA00070119"/>
    </source>
</evidence>